<dbReference type="EMBL" id="ABZS01000011">
    <property type="protein sequence ID" value="EEP61289.1"/>
    <property type="molecule type" value="Genomic_DNA"/>
</dbReference>
<dbReference type="Pfam" id="PF08722">
    <property type="entry name" value="Tn7_TnsA-like_N"/>
    <property type="match status" value="1"/>
</dbReference>
<dbReference type="InterPro" id="IPR011856">
    <property type="entry name" value="tRNA_endonuc-like_dom_sf"/>
</dbReference>
<reference evidence="2 3" key="1">
    <citation type="submission" date="2009-04" db="EMBL/GenBank/DDBJ databases">
        <authorList>
            <person name="Reysenbach A.-L."/>
            <person name="Heidelberg J.F."/>
            <person name="Nelson W.C."/>
        </authorList>
    </citation>
    <scope>NUCLEOTIDE SEQUENCE [LARGE SCALE GENOMIC DNA]</scope>
    <source>
        <strain evidence="2 3">SS-5</strain>
    </source>
</reference>
<dbReference type="RefSeq" id="WP_007545606.1">
    <property type="nucleotide sequence ID" value="NZ_ABZS01000011.1"/>
</dbReference>
<dbReference type="Gene3D" id="3.40.1350.10">
    <property type="match status" value="1"/>
</dbReference>
<keyword evidence="3" id="KW-1185">Reference proteome</keyword>
<evidence type="ECO:0000313" key="3">
    <source>
        <dbReference type="Proteomes" id="UP000005540"/>
    </source>
</evidence>
<gene>
    <name evidence="2" type="ORF">SULYE_0192</name>
</gene>
<dbReference type="GO" id="GO:0004519">
    <property type="term" value="F:endonuclease activity"/>
    <property type="evidence" value="ECO:0007669"/>
    <property type="project" value="UniProtKB-KW"/>
</dbReference>
<dbReference type="AlphaFoldDB" id="C4FI08"/>
<evidence type="ECO:0000313" key="2">
    <source>
        <dbReference type="EMBL" id="EEP61289.1"/>
    </source>
</evidence>
<dbReference type="Proteomes" id="UP000005540">
    <property type="component" value="Unassembled WGS sequence"/>
</dbReference>
<proteinExistence type="predicted"/>
<sequence>MKGKKRVGVRNIPTKRVSVRGKMYSYKNKMVVYHESLLERDYFCMLEIDDDVIRYLPQPLKVDIYVPDVLVERKDKKQLVEIKPSEKLKNMDDKLAKKIETLKQYCQENNMEFLIITEKDINQNIVQVSMALHQHTQTKVPAEYKEKILEIVKSHEKISFQDLFNNLATYYDAIENAKIKGYILSLIANKELKILNIENGLNSNTLICINQT</sequence>
<comment type="caution">
    <text evidence="2">The sequence shown here is derived from an EMBL/GenBank/DDBJ whole genome shotgun (WGS) entry which is preliminary data.</text>
</comment>
<dbReference type="GO" id="GO:0003676">
    <property type="term" value="F:nucleic acid binding"/>
    <property type="evidence" value="ECO:0007669"/>
    <property type="project" value="InterPro"/>
</dbReference>
<keyword evidence="2" id="KW-0255">Endonuclease</keyword>
<keyword evidence="2" id="KW-0378">Hydrolase</keyword>
<protein>
    <submittedName>
        <fullName evidence="2">TnsA endonuclease N-terminal domain family protein</fullName>
    </submittedName>
</protein>
<evidence type="ECO:0000259" key="1">
    <source>
        <dbReference type="Pfam" id="PF08722"/>
    </source>
</evidence>
<accession>C4FI08</accession>
<feature type="domain" description="TnsA endonuclease N-terminal" evidence="1">
    <location>
        <begin position="38"/>
        <end position="118"/>
    </location>
</feature>
<dbReference type="InterPro" id="IPR014833">
    <property type="entry name" value="TnsA_N"/>
</dbReference>
<keyword evidence="2" id="KW-0540">Nuclease</keyword>
<name>C4FI08_9AQUI</name>
<dbReference type="OrthoDB" id="881413at2"/>
<organism evidence="2 3">
    <name type="scientific">Sulfurihydrogenibium yellowstonense SS-5</name>
    <dbReference type="NCBI Taxonomy" id="432331"/>
    <lineage>
        <taxon>Bacteria</taxon>
        <taxon>Pseudomonadati</taxon>
        <taxon>Aquificota</taxon>
        <taxon>Aquificia</taxon>
        <taxon>Aquificales</taxon>
        <taxon>Hydrogenothermaceae</taxon>
        <taxon>Sulfurihydrogenibium</taxon>
    </lineage>
</organism>